<feature type="signal peptide" evidence="1">
    <location>
        <begin position="1"/>
        <end position="25"/>
    </location>
</feature>
<keyword evidence="1" id="KW-0732">Signal</keyword>
<accession>A0A8J2RSQ6</accession>
<evidence type="ECO:0000313" key="3">
    <source>
        <dbReference type="Proteomes" id="UP000789390"/>
    </source>
</evidence>
<dbReference type="OrthoDB" id="10579876at2759"/>
<dbReference type="Proteomes" id="UP000789390">
    <property type="component" value="Unassembled WGS sequence"/>
</dbReference>
<reference evidence="2" key="1">
    <citation type="submission" date="2021-11" db="EMBL/GenBank/DDBJ databases">
        <authorList>
            <person name="Schell T."/>
        </authorList>
    </citation>
    <scope>NUCLEOTIDE SEQUENCE</scope>
    <source>
        <strain evidence="2">M5</strain>
    </source>
</reference>
<keyword evidence="3" id="KW-1185">Reference proteome</keyword>
<dbReference type="EMBL" id="CAKKLH010000278">
    <property type="protein sequence ID" value="CAH0107719.1"/>
    <property type="molecule type" value="Genomic_DNA"/>
</dbReference>
<sequence length="261" mass="28481">MALCIINKLINLLLWLVFIPTLSMTAVITKPSHKDAVRTFSMANITVTKVVTASQATTTTKSALLTCTTLAPPLAISPCRRRENKELMWTAGVVPLFYYAVAHEDIDQFHTVNPTHVFNVEPSAMPEESLNGIFIPIVTLMADVVEPSFSRPGSSADADGIATSSQSIQSLLLRFADRNLFSSFFSSLLAGWHFPTIVTITSTKTLYTATWTATLFTSTSTYTLSSMNVPCLPVDFVSCPSEIEESITEDPSTEDPSTDII</sequence>
<evidence type="ECO:0000313" key="2">
    <source>
        <dbReference type="EMBL" id="CAH0107719.1"/>
    </source>
</evidence>
<gene>
    <name evidence="2" type="ORF">DGAL_LOCUS11051</name>
</gene>
<evidence type="ECO:0000256" key="1">
    <source>
        <dbReference type="SAM" id="SignalP"/>
    </source>
</evidence>
<comment type="caution">
    <text evidence="2">The sequence shown here is derived from an EMBL/GenBank/DDBJ whole genome shotgun (WGS) entry which is preliminary data.</text>
</comment>
<feature type="chain" id="PRO_5035200681" evidence="1">
    <location>
        <begin position="26"/>
        <end position="261"/>
    </location>
</feature>
<organism evidence="2 3">
    <name type="scientific">Daphnia galeata</name>
    <dbReference type="NCBI Taxonomy" id="27404"/>
    <lineage>
        <taxon>Eukaryota</taxon>
        <taxon>Metazoa</taxon>
        <taxon>Ecdysozoa</taxon>
        <taxon>Arthropoda</taxon>
        <taxon>Crustacea</taxon>
        <taxon>Branchiopoda</taxon>
        <taxon>Diplostraca</taxon>
        <taxon>Cladocera</taxon>
        <taxon>Anomopoda</taxon>
        <taxon>Daphniidae</taxon>
        <taxon>Daphnia</taxon>
    </lineage>
</organism>
<protein>
    <submittedName>
        <fullName evidence="2">Uncharacterized protein</fullName>
    </submittedName>
</protein>
<proteinExistence type="predicted"/>
<name>A0A8J2RSQ6_9CRUS</name>
<dbReference type="AlphaFoldDB" id="A0A8J2RSQ6"/>